<protein>
    <recommendedName>
        <fullName evidence="1">Polysaccharide pyruvyl transferase domain-containing protein</fullName>
    </recommendedName>
</protein>
<evidence type="ECO:0000313" key="2">
    <source>
        <dbReference type="EMBL" id="GEQ35546.1"/>
    </source>
</evidence>
<dbReference type="GeneID" id="96911881"/>
<dbReference type="EMBL" id="BKBI01000006">
    <property type="protein sequence ID" value="GEQ35546.1"/>
    <property type="molecule type" value="Genomic_DNA"/>
</dbReference>
<name>A0AAV3W8S7_9LACT</name>
<gene>
    <name evidence="2" type="ORF">M132T_10540</name>
</gene>
<dbReference type="Proteomes" id="UP000887127">
    <property type="component" value="Unassembled WGS sequence"/>
</dbReference>
<proteinExistence type="predicted"/>
<dbReference type="Pfam" id="PF04230">
    <property type="entry name" value="PS_pyruv_trans"/>
    <property type="match status" value="1"/>
</dbReference>
<dbReference type="RefSeq" id="WP_091762694.1">
    <property type="nucleotide sequence ID" value="NZ_BJVX01000015.1"/>
</dbReference>
<reference evidence="2" key="1">
    <citation type="submission" date="2019-08" db="EMBL/GenBank/DDBJ databases">
        <title>Marinilactibacillus psychrotolerans M13-2T whole genome sequencing project.</title>
        <authorList>
            <person name="Ishikawa M."/>
            <person name="Suzuki T."/>
            <person name="Matsutani M."/>
        </authorList>
    </citation>
    <scope>NUCLEOTIDE SEQUENCE</scope>
    <source>
        <strain evidence="2">M13-2T</strain>
    </source>
</reference>
<dbReference type="InterPro" id="IPR007345">
    <property type="entry name" value="Polysacch_pyruvyl_Trfase"/>
</dbReference>
<dbReference type="PANTHER" id="PTHR36836:SF1">
    <property type="entry name" value="COLANIC ACID BIOSYNTHESIS PROTEIN WCAK"/>
    <property type="match status" value="1"/>
</dbReference>
<evidence type="ECO:0000259" key="1">
    <source>
        <dbReference type="Pfam" id="PF04230"/>
    </source>
</evidence>
<sequence>MKFTSLHGAYFPNNYGDVLILAIQAKWIKELTGEEVSLPFATNVYRKTIEPINLAGKDSIIKSNYLIYGAGGYLGEPPLGRFKWSINFIRNHFKPAWIASRNNVPYSIIGTGAGPANVWIARQALKFITKRAEMIAVRDEESKIYLSQFLKNNNKINITADVALSLTKDDLNKEIVCKVKEQYLDFEGMKIGVHIGADRHAEDTGQNVQSVIDEIIQFFKDKPELTPVLIIDNNNKVQNEAVEYIKNEINRKCSIFKHEDIWETSALLSELDTVVTNKLHIGIVNYAMGNVPISFPYHSKTKRFYKQIGLENLCTPISEVEEQITYNSLSSVYKNIKEGNKKKYQQKRSEMMRLSLLNKKILKEVLNSK</sequence>
<feature type="domain" description="Polysaccharide pyruvyl transferase" evidence="1">
    <location>
        <begin position="14"/>
        <end position="297"/>
    </location>
</feature>
<dbReference type="AlphaFoldDB" id="A0AAV3W8S7"/>
<evidence type="ECO:0000313" key="3">
    <source>
        <dbReference type="Proteomes" id="UP000887127"/>
    </source>
</evidence>
<comment type="caution">
    <text evidence="2">The sequence shown here is derived from an EMBL/GenBank/DDBJ whole genome shotgun (WGS) entry which is preliminary data.</text>
</comment>
<accession>A0AAV3W8S7</accession>
<organism evidence="2 3">
    <name type="scientific">Marinilactibacillus psychrotolerans</name>
    <dbReference type="NCBI Taxonomy" id="191770"/>
    <lineage>
        <taxon>Bacteria</taxon>
        <taxon>Bacillati</taxon>
        <taxon>Bacillota</taxon>
        <taxon>Bacilli</taxon>
        <taxon>Lactobacillales</taxon>
        <taxon>Carnobacteriaceae</taxon>
        <taxon>Marinilactibacillus</taxon>
    </lineage>
</organism>
<dbReference type="PANTHER" id="PTHR36836">
    <property type="entry name" value="COLANIC ACID BIOSYNTHESIS PROTEIN WCAK"/>
    <property type="match status" value="1"/>
</dbReference>